<organism evidence="2 3">
    <name type="scientific">Corynespora cassiicola Philippines</name>
    <dbReference type="NCBI Taxonomy" id="1448308"/>
    <lineage>
        <taxon>Eukaryota</taxon>
        <taxon>Fungi</taxon>
        <taxon>Dikarya</taxon>
        <taxon>Ascomycota</taxon>
        <taxon>Pezizomycotina</taxon>
        <taxon>Dothideomycetes</taxon>
        <taxon>Pleosporomycetidae</taxon>
        <taxon>Pleosporales</taxon>
        <taxon>Corynesporascaceae</taxon>
        <taxon>Corynespora</taxon>
    </lineage>
</organism>
<dbReference type="Proteomes" id="UP000240883">
    <property type="component" value="Unassembled WGS sequence"/>
</dbReference>
<feature type="compositionally biased region" description="Basic residues" evidence="1">
    <location>
        <begin position="59"/>
        <end position="70"/>
    </location>
</feature>
<keyword evidence="3" id="KW-1185">Reference proteome</keyword>
<protein>
    <submittedName>
        <fullName evidence="2">Uncharacterized protein</fullName>
    </submittedName>
</protein>
<evidence type="ECO:0000256" key="1">
    <source>
        <dbReference type="SAM" id="MobiDB-lite"/>
    </source>
</evidence>
<evidence type="ECO:0000313" key="2">
    <source>
        <dbReference type="EMBL" id="PSN68384.1"/>
    </source>
</evidence>
<sequence>MPIIRRGLRMTANKAFAHTVVAAAATGTLRRSSSVVHDWGEYRGDLGRLEGFSLAAKGTRTHRQGRRNRKWKEGVCSQGRNQHSAHDSKQVGQLKRSGGKRDGVWERERRQSLRENICPQRWQVCVALNRLEAKLKAA</sequence>
<feature type="region of interest" description="Disordered" evidence="1">
    <location>
        <begin position="57"/>
        <end position="103"/>
    </location>
</feature>
<dbReference type="AlphaFoldDB" id="A0A2T2NSM4"/>
<evidence type="ECO:0000313" key="3">
    <source>
        <dbReference type="Proteomes" id="UP000240883"/>
    </source>
</evidence>
<dbReference type="EMBL" id="KZ678134">
    <property type="protein sequence ID" value="PSN68384.1"/>
    <property type="molecule type" value="Genomic_DNA"/>
</dbReference>
<reference evidence="2 3" key="1">
    <citation type="journal article" date="2018" name="Front. Microbiol.">
        <title>Genome-Wide Analysis of Corynespora cassiicola Leaf Fall Disease Putative Effectors.</title>
        <authorList>
            <person name="Lopez D."/>
            <person name="Ribeiro S."/>
            <person name="Label P."/>
            <person name="Fumanal B."/>
            <person name="Venisse J.S."/>
            <person name="Kohler A."/>
            <person name="de Oliveira R.R."/>
            <person name="Labutti K."/>
            <person name="Lipzen A."/>
            <person name="Lail K."/>
            <person name="Bauer D."/>
            <person name="Ohm R.A."/>
            <person name="Barry K.W."/>
            <person name="Spatafora J."/>
            <person name="Grigoriev I.V."/>
            <person name="Martin F.M."/>
            <person name="Pujade-Renaud V."/>
        </authorList>
    </citation>
    <scope>NUCLEOTIDE SEQUENCE [LARGE SCALE GENOMIC DNA]</scope>
    <source>
        <strain evidence="2 3">Philippines</strain>
    </source>
</reference>
<gene>
    <name evidence="2" type="ORF">BS50DRAFT_362619</name>
</gene>
<proteinExistence type="predicted"/>
<name>A0A2T2NSM4_CORCC</name>
<accession>A0A2T2NSM4</accession>